<feature type="domain" description="Disease resistance N-terminal" evidence="4">
    <location>
        <begin position="6"/>
        <end position="95"/>
    </location>
</feature>
<sequence length="227" mass="26141">MGDALLSFLIHELGSVIKHEIEQEVRFVVGVRKEITKLKSTFLTLQAVLNDAEQRQMDEESVKIWLAKLKLTAYEMEDVLDEWGTEIQRSRLEKLEFDEDEDGGTKTKRSQVTVLSSYLRSPFSYLKQVALRRDIASRIKKILEILESINNERGQFKFNTSDQRAREGPYTHERKETCSTIIDRPNIFGRESDQEIILNGLLGVESSTDHMENETNDRCIISIIGMG</sequence>
<proteinExistence type="predicted"/>
<dbReference type="AlphaFoldDB" id="A0AAD4XN93"/>
<dbReference type="CDD" id="cd14798">
    <property type="entry name" value="RX-CC_like"/>
    <property type="match status" value="1"/>
</dbReference>
<dbReference type="Gene3D" id="1.20.5.4130">
    <property type="match status" value="1"/>
</dbReference>
<dbReference type="PANTHER" id="PTHR19338">
    <property type="entry name" value="TRANSLOCASE OF INNER MITOCHONDRIAL MEMBRANE 13 HOMOLOG"/>
    <property type="match status" value="1"/>
</dbReference>
<dbReference type="PANTHER" id="PTHR19338:SF37">
    <property type="entry name" value="DISEASE RESISTANCE PROTEIN RGA4"/>
    <property type="match status" value="1"/>
</dbReference>
<keyword evidence="3" id="KW-0611">Plant defense</keyword>
<evidence type="ECO:0000313" key="6">
    <source>
        <dbReference type="Proteomes" id="UP001202328"/>
    </source>
</evidence>
<dbReference type="EMBL" id="JAJJMB010006234">
    <property type="protein sequence ID" value="KAI3935667.1"/>
    <property type="molecule type" value="Genomic_DNA"/>
</dbReference>
<dbReference type="Proteomes" id="UP001202328">
    <property type="component" value="Unassembled WGS sequence"/>
</dbReference>
<dbReference type="GO" id="GO:0000166">
    <property type="term" value="F:nucleotide binding"/>
    <property type="evidence" value="ECO:0007669"/>
    <property type="project" value="UniProtKB-KW"/>
</dbReference>
<evidence type="ECO:0000256" key="1">
    <source>
        <dbReference type="ARBA" id="ARBA00022737"/>
    </source>
</evidence>
<feature type="non-terminal residue" evidence="5">
    <location>
        <position position="227"/>
    </location>
</feature>
<keyword evidence="2" id="KW-0547">Nucleotide-binding</keyword>
<evidence type="ECO:0000256" key="3">
    <source>
        <dbReference type="ARBA" id="ARBA00022821"/>
    </source>
</evidence>
<evidence type="ECO:0000259" key="4">
    <source>
        <dbReference type="Pfam" id="PF18052"/>
    </source>
</evidence>
<reference evidence="5" key="1">
    <citation type="submission" date="2022-04" db="EMBL/GenBank/DDBJ databases">
        <title>A functionally conserved STORR gene fusion in Papaver species that diverged 16.8 million years ago.</title>
        <authorList>
            <person name="Catania T."/>
        </authorList>
    </citation>
    <scope>NUCLEOTIDE SEQUENCE</scope>
    <source>
        <strain evidence="5">S-188037</strain>
    </source>
</reference>
<keyword evidence="6" id="KW-1185">Reference proteome</keyword>
<name>A0AAD4XN93_9MAGN</name>
<evidence type="ECO:0000313" key="5">
    <source>
        <dbReference type="EMBL" id="KAI3935667.1"/>
    </source>
</evidence>
<gene>
    <name evidence="5" type="ORF">MKW98_022675</name>
</gene>
<dbReference type="Pfam" id="PF18052">
    <property type="entry name" value="Rx_N"/>
    <property type="match status" value="1"/>
</dbReference>
<comment type="caution">
    <text evidence="5">The sequence shown here is derived from an EMBL/GenBank/DDBJ whole genome shotgun (WGS) entry which is preliminary data.</text>
</comment>
<dbReference type="GO" id="GO:0006952">
    <property type="term" value="P:defense response"/>
    <property type="evidence" value="ECO:0007669"/>
    <property type="project" value="UniProtKB-KW"/>
</dbReference>
<protein>
    <recommendedName>
        <fullName evidence="4">Disease resistance N-terminal domain-containing protein</fullName>
    </recommendedName>
</protein>
<accession>A0AAD4XN93</accession>
<organism evidence="5 6">
    <name type="scientific">Papaver atlanticum</name>
    <dbReference type="NCBI Taxonomy" id="357466"/>
    <lineage>
        <taxon>Eukaryota</taxon>
        <taxon>Viridiplantae</taxon>
        <taxon>Streptophyta</taxon>
        <taxon>Embryophyta</taxon>
        <taxon>Tracheophyta</taxon>
        <taxon>Spermatophyta</taxon>
        <taxon>Magnoliopsida</taxon>
        <taxon>Ranunculales</taxon>
        <taxon>Papaveraceae</taxon>
        <taxon>Papaveroideae</taxon>
        <taxon>Papaver</taxon>
    </lineage>
</organism>
<keyword evidence="1" id="KW-0677">Repeat</keyword>
<evidence type="ECO:0000256" key="2">
    <source>
        <dbReference type="ARBA" id="ARBA00022741"/>
    </source>
</evidence>
<dbReference type="InterPro" id="IPR038005">
    <property type="entry name" value="RX-like_CC"/>
</dbReference>
<dbReference type="InterPro" id="IPR041118">
    <property type="entry name" value="Rx_N"/>
</dbReference>